<dbReference type="CDD" id="cd01923">
    <property type="entry name" value="cyclophilin_RING"/>
    <property type="match status" value="1"/>
</dbReference>
<dbReference type="GO" id="GO:0000209">
    <property type="term" value="P:protein polyubiquitination"/>
    <property type="evidence" value="ECO:0007669"/>
    <property type="project" value="TreeGrafter"/>
</dbReference>
<evidence type="ECO:0000256" key="13">
    <source>
        <dbReference type="ARBA" id="ARBA00023054"/>
    </source>
</evidence>
<keyword evidence="13" id="KW-0175">Coiled coil</keyword>
<evidence type="ECO:0000313" key="24">
    <source>
        <dbReference type="Proteomes" id="UP000515154"/>
    </source>
</evidence>
<dbReference type="KEGG" id="osn:115224406"/>
<evidence type="ECO:0000259" key="22">
    <source>
        <dbReference type="PROSITE" id="PS50072"/>
    </source>
</evidence>
<evidence type="ECO:0000256" key="2">
    <source>
        <dbReference type="ARBA" id="ARBA00004123"/>
    </source>
</evidence>
<proteinExistence type="inferred from homology"/>
<evidence type="ECO:0000256" key="18">
    <source>
        <dbReference type="ARBA" id="ARBA00073734"/>
    </source>
</evidence>
<protein>
    <recommendedName>
        <fullName evidence="18">RING-type E3 ubiquitin-protein ligase PPIL2</fullName>
        <ecNumber evidence="5">2.3.2.27</ecNumber>
    </recommendedName>
    <alternativeName>
        <fullName evidence="20">CYC4</fullName>
    </alternativeName>
    <alternativeName>
        <fullName evidence="19">Probable inactive peptidyl-prolyl cis-trans isomerase-like 2</fullName>
    </alternativeName>
</protein>
<dbReference type="InterPro" id="IPR020892">
    <property type="entry name" value="Cyclophilin-type_PPIase_CS"/>
</dbReference>
<dbReference type="SUPFAM" id="SSF50891">
    <property type="entry name" value="Cyclophilin-like"/>
    <property type="match status" value="1"/>
</dbReference>
<evidence type="ECO:0000256" key="5">
    <source>
        <dbReference type="ARBA" id="ARBA00012483"/>
    </source>
</evidence>
<evidence type="ECO:0000256" key="11">
    <source>
        <dbReference type="ARBA" id="ARBA00022843"/>
    </source>
</evidence>
<evidence type="ECO:0000256" key="19">
    <source>
        <dbReference type="ARBA" id="ARBA00078275"/>
    </source>
</evidence>
<dbReference type="RefSeq" id="XP_036369279.1">
    <property type="nucleotide sequence ID" value="XM_036513386.1"/>
</dbReference>
<dbReference type="GO" id="GO:0071013">
    <property type="term" value="C:catalytic step 2 spliceosome"/>
    <property type="evidence" value="ECO:0007669"/>
    <property type="project" value="TreeGrafter"/>
</dbReference>
<feature type="region of interest" description="Disordered" evidence="21">
    <location>
        <begin position="487"/>
        <end position="520"/>
    </location>
</feature>
<comment type="function">
    <text evidence="16">Has a ubiquitin-protein ligase activity acting as an E3 ubiquitin protein ligase or as an ubiquitin-ubiquitin ligase promoting elongation of ubiquitin chains on substrates. By mediating 'Lys-48'-linked polyubiquitination of proteins could target them for proteasomal degradation. May also function as a chaperone, playing a role in transport to the cell membrane of BSG/Basigin for instance. Probable inactive PPIase with no peptidyl-prolyl cis-trans isomerase activity. As a component of the minor spliceosome, involved in the splicing of U12-type introns in pre-mRNAs.</text>
</comment>
<dbReference type="GO" id="GO:0061630">
    <property type="term" value="F:ubiquitin protein ligase activity"/>
    <property type="evidence" value="ECO:0007669"/>
    <property type="project" value="UniProtKB-EC"/>
</dbReference>
<sequence>MGKKQHQKDKLYLTNTEWRTEFGGFKEKQNADKFRRLPFSCCSLSLQPFEHPYCTKDGIVYDLINIVPFLKKYGKNPVTGEKMSMKQMIKLNFFKNSSGNYHCPVTYKVFNENTHILAVATSGNVYSHEAVQQLNIKTSNFLDLMTSEPFTRQDLITLQDPLHLNKFNISEFFYLKNDMKVIDEELEQAKKDPKYHLKCINSITRDALKELDEEYKAKETKQAATTGKLDKLNSAHYSTGAVAAAFTSTTLDPNTQHTPAIIDEEVLIYERVKKKGYIRLTTNKGILNLEVHCEMVPKTCDNFIKLCSNGYYKNTIFHRSIRNFMIQGGDPDGTGKGGNSIWEKPFKDEFKPNLTHSGRGVLSMANSGPDTNKSQFFITFRSCGHLDNKHSVFGKVVGGLETLNKMEKIETDDNDKPLEDIIVEDTTVFVDPFKEAEELLKKEREDEIRKDEEEKAKLKSWKVEKKSSEENNLVAFKQGVGKYINPSILKRSKESDTSDVSNTTKKKTKLSTGFGDFSTW</sequence>
<reference evidence="25 26" key="1">
    <citation type="submission" date="2025-08" db="UniProtKB">
        <authorList>
            <consortium name="RefSeq"/>
        </authorList>
    </citation>
    <scope>IDENTIFICATION</scope>
</reference>
<evidence type="ECO:0000256" key="3">
    <source>
        <dbReference type="ARBA" id="ARBA00004906"/>
    </source>
</evidence>
<dbReference type="Pfam" id="PF00160">
    <property type="entry name" value="Pro_isomerase"/>
    <property type="match status" value="1"/>
</dbReference>
<keyword evidence="24" id="KW-1185">Reference proteome</keyword>
<keyword evidence="7" id="KW-0507">mRNA processing</keyword>
<dbReference type="PANTHER" id="PTHR45625">
    <property type="entry name" value="PEPTIDYL-PROLYL CIS-TRANS ISOMERASE-RELATED"/>
    <property type="match status" value="1"/>
</dbReference>
<evidence type="ECO:0000256" key="8">
    <source>
        <dbReference type="ARBA" id="ARBA00022679"/>
    </source>
</evidence>
<dbReference type="GO" id="GO:0008380">
    <property type="term" value="P:RNA splicing"/>
    <property type="evidence" value="ECO:0007669"/>
    <property type="project" value="UniProtKB-KW"/>
</dbReference>
<dbReference type="PRINTS" id="PR00153">
    <property type="entry name" value="CSAPPISMRASE"/>
</dbReference>
<dbReference type="PANTHER" id="PTHR45625:SF1">
    <property type="entry name" value="RING-TYPE E3 UBIQUITIN-PROTEIN LIGASE PPIL2"/>
    <property type="match status" value="1"/>
</dbReference>
<comment type="subunit">
    <text evidence="17">Component of the minor spliceosome, which splices U12-type introns. Within this complex, interacts with PRPF8/PRP8, EFTUD2/SNU114 and PLRG1. Interacts with isoform 2 of BSG. Interacts (via the PPIase cyclophilin-type domain) with CRNKL1; they may form a trimeric complex with HSP90.</text>
</comment>
<dbReference type="PROSITE" id="PS50072">
    <property type="entry name" value="CSA_PPIASE_2"/>
    <property type="match status" value="1"/>
</dbReference>
<dbReference type="Gene3D" id="3.30.40.10">
    <property type="entry name" value="Zinc/RING finger domain, C3HC4 (zinc finger)"/>
    <property type="match status" value="1"/>
</dbReference>
<evidence type="ECO:0000256" key="15">
    <source>
        <dbReference type="ARBA" id="ARBA00023242"/>
    </source>
</evidence>
<accession>A0A6P7TME5</accession>
<evidence type="ECO:0000256" key="17">
    <source>
        <dbReference type="ARBA" id="ARBA00061807"/>
    </source>
</evidence>
<gene>
    <name evidence="25 26" type="primary">LOC115224406</name>
</gene>
<evidence type="ECO:0000256" key="1">
    <source>
        <dbReference type="ARBA" id="ARBA00000900"/>
    </source>
</evidence>
<keyword evidence="6" id="KW-1017">Isopeptide bond</keyword>
<comment type="subcellular location">
    <subcellularLocation>
        <location evidence="2">Nucleus</location>
    </subcellularLocation>
</comment>
<evidence type="ECO:0000256" key="16">
    <source>
        <dbReference type="ARBA" id="ARBA00059251"/>
    </source>
</evidence>
<organism evidence="24 25">
    <name type="scientific">Octopus sinensis</name>
    <name type="common">East Asian common octopus</name>
    <dbReference type="NCBI Taxonomy" id="2607531"/>
    <lineage>
        <taxon>Eukaryota</taxon>
        <taxon>Metazoa</taxon>
        <taxon>Spiralia</taxon>
        <taxon>Lophotrochozoa</taxon>
        <taxon>Mollusca</taxon>
        <taxon>Cephalopoda</taxon>
        <taxon>Coleoidea</taxon>
        <taxon>Octopodiformes</taxon>
        <taxon>Octopoda</taxon>
        <taxon>Incirrata</taxon>
        <taxon>Octopodidae</taxon>
        <taxon>Octopus</taxon>
    </lineage>
</organism>
<keyword evidence="11" id="KW-0832">Ubl conjugation</keyword>
<dbReference type="Proteomes" id="UP000515154">
    <property type="component" value="Linkage group LG25"/>
</dbReference>
<dbReference type="Pfam" id="PF04641">
    <property type="entry name" value="Rtf2"/>
    <property type="match status" value="1"/>
</dbReference>
<evidence type="ECO:0000256" key="4">
    <source>
        <dbReference type="ARBA" id="ARBA00007930"/>
    </source>
</evidence>
<evidence type="ECO:0000256" key="7">
    <source>
        <dbReference type="ARBA" id="ARBA00022664"/>
    </source>
</evidence>
<dbReference type="GO" id="GO:0006457">
    <property type="term" value="P:protein folding"/>
    <property type="evidence" value="ECO:0007669"/>
    <property type="project" value="InterPro"/>
</dbReference>
<evidence type="ECO:0000256" key="6">
    <source>
        <dbReference type="ARBA" id="ARBA00022499"/>
    </source>
</evidence>
<dbReference type="InterPro" id="IPR002130">
    <property type="entry name" value="Cyclophilin-type_PPIase_dom"/>
</dbReference>
<evidence type="ECO:0000256" key="9">
    <source>
        <dbReference type="ARBA" id="ARBA00022728"/>
    </source>
</evidence>
<dbReference type="InterPro" id="IPR003613">
    <property type="entry name" value="Ubox_domain"/>
</dbReference>
<dbReference type="FunFam" id="3.30.40.10:FF:000079">
    <property type="entry name" value="Peptidyl-prolyl cis-trans isomerase 2"/>
    <property type="match status" value="1"/>
</dbReference>
<keyword evidence="9" id="KW-0747">Spliceosome</keyword>
<feature type="domain" description="PPIase cyclophilin-type" evidence="22">
    <location>
        <begin position="285"/>
        <end position="428"/>
    </location>
</feature>
<keyword evidence="12" id="KW-0007">Acetylation</keyword>
<dbReference type="GO" id="GO:0003755">
    <property type="term" value="F:peptidyl-prolyl cis-trans isomerase activity"/>
    <property type="evidence" value="ECO:0007669"/>
    <property type="project" value="InterPro"/>
</dbReference>
<dbReference type="FunFam" id="2.40.100.10:FF:000018">
    <property type="entry name" value="Peptidyl-prolyl cis-trans isomerase-like 2"/>
    <property type="match status" value="1"/>
</dbReference>
<dbReference type="InterPro" id="IPR026951">
    <property type="entry name" value="PPIL2_U-box_dom"/>
</dbReference>
<dbReference type="EC" id="2.3.2.27" evidence="5"/>
<dbReference type="InterPro" id="IPR044666">
    <property type="entry name" value="Cyclophilin_A-like"/>
</dbReference>
<keyword evidence="14" id="KW-0508">mRNA splicing</keyword>
<keyword evidence="10" id="KW-0833">Ubl conjugation pathway</keyword>
<name>A0A6P7TME5_9MOLL</name>
<comment type="similarity">
    <text evidence="4">Belongs to the cyclophilin-type PPIase family. PPIL2 subfamily.</text>
</comment>
<evidence type="ECO:0000256" key="14">
    <source>
        <dbReference type="ARBA" id="ARBA00023187"/>
    </source>
</evidence>
<keyword evidence="15" id="KW-0539">Nucleus</keyword>
<evidence type="ECO:0000256" key="20">
    <source>
        <dbReference type="ARBA" id="ARBA00079124"/>
    </source>
</evidence>
<dbReference type="SMART" id="SM00504">
    <property type="entry name" value="Ubox"/>
    <property type="match status" value="1"/>
</dbReference>
<dbReference type="CDD" id="cd16663">
    <property type="entry name" value="RING-Ubox_PPIL2"/>
    <property type="match status" value="1"/>
</dbReference>
<dbReference type="PROSITE" id="PS51698">
    <property type="entry name" value="U_BOX"/>
    <property type="match status" value="1"/>
</dbReference>
<dbReference type="InterPro" id="IPR029000">
    <property type="entry name" value="Cyclophilin-like_dom_sf"/>
</dbReference>
<dbReference type="PROSITE" id="PS00170">
    <property type="entry name" value="CSA_PPIASE_1"/>
    <property type="match status" value="1"/>
</dbReference>
<evidence type="ECO:0000313" key="25">
    <source>
        <dbReference type="RefSeq" id="XP_029651165.1"/>
    </source>
</evidence>
<keyword evidence="8" id="KW-0808">Transferase</keyword>
<comment type="pathway">
    <text evidence="3">Protein modification; protein ubiquitination.</text>
</comment>
<dbReference type="AlphaFoldDB" id="A0A6P7TME5"/>
<evidence type="ECO:0000313" key="26">
    <source>
        <dbReference type="RefSeq" id="XP_036369279.1"/>
    </source>
</evidence>
<comment type="catalytic activity">
    <reaction evidence="1">
        <text>S-ubiquitinyl-[E2 ubiquitin-conjugating enzyme]-L-cysteine + [acceptor protein]-L-lysine = [E2 ubiquitin-conjugating enzyme]-L-cysteine + N(6)-ubiquitinyl-[acceptor protein]-L-lysine.</text>
        <dbReference type="EC" id="2.3.2.27"/>
    </reaction>
</comment>
<evidence type="ECO:0000256" key="10">
    <source>
        <dbReference type="ARBA" id="ARBA00022786"/>
    </source>
</evidence>
<dbReference type="SUPFAM" id="SSF57850">
    <property type="entry name" value="RING/U-box"/>
    <property type="match status" value="1"/>
</dbReference>
<dbReference type="GO" id="GO:0006397">
    <property type="term" value="P:mRNA processing"/>
    <property type="evidence" value="ECO:0007669"/>
    <property type="project" value="UniProtKB-KW"/>
</dbReference>
<evidence type="ECO:0000259" key="23">
    <source>
        <dbReference type="PROSITE" id="PS51698"/>
    </source>
</evidence>
<dbReference type="RefSeq" id="XP_029651165.1">
    <property type="nucleotide sequence ID" value="XM_029795305.2"/>
</dbReference>
<feature type="domain" description="U-box" evidence="23">
    <location>
        <begin position="35"/>
        <end position="108"/>
    </location>
</feature>
<evidence type="ECO:0000256" key="21">
    <source>
        <dbReference type="SAM" id="MobiDB-lite"/>
    </source>
</evidence>
<dbReference type="Gene3D" id="2.40.100.10">
    <property type="entry name" value="Cyclophilin-like"/>
    <property type="match status" value="1"/>
</dbReference>
<evidence type="ECO:0000256" key="12">
    <source>
        <dbReference type="ARBA" id="ARBA00022990"/>
    </source>
</evidence>
<dbReference type="InterPro" id="IPR013083">
    <property type="entry name" value="Znf_RING/FYVE/PHD"/>
</dbReference>